<proteinExistence type="predicted"/>
<evidence type="ECO:0000256" key="7">
    <source>
        <dbReference type="SAM" id="MobiDB-lite"/>
    </source>
</evidence>
<name>A0A813LU59_POLGL</name>
<dbReference type="Gene3D" id="3.90.1750.10">
    <property type="entry name" value="Hect, E3 ligase catalytic domains"/>
    <property type="match status" value="2"/>
</dbReference>
<comment type="pathway">
    <text evidence="2">Protein modification; protein ubiquitination.</text>
</comment>
<dbReference type="GO" id="GO:0061630">
    <property type="term" value="F:ubiquitin protein ligase activity"/>
    <property type="evidence" value="ECO:0007669"/>
    <property type="project" value="UniProtKB-EC"/>
</dbReference>
<dbReference type="Pfam" id="PF00632">
    <property type="entry name" value="HECT"/>
    <property type="match status" value="2"/>
</dbReference>
<protein>
    <recommendedName>
        <fullName evidence="3">HECT-type E3 ubiquitin transferase</fullName>
        <ecNumber evidence="3">2.3.2.26</ecNumber>
    </recommendedName>
</protein>
<feature type="region of interest" description="Disordered" evidence="7">
    <location>
        <begin position="181"/>
        <end position="200"/>
    </location>
</feature>
<dbReference type="EMBL" id="CAJNNW010036843">
    <property type="protein sequence ID" value="CAE8737906.1"/>
    <property type="molecule type" value="Genomic_DNA"/>
</dbReference>
<dbReference type="InterPro" id="IPR050409">
    <property type="entry name" value="E3_ubiq-protein_ligase"/>
</dbReference>
<reference evidence="9" key="1">
    <citation type="submission" date="2021-02" db="EMBL/GenBank/DDBJ databases">
        <authorList>
            <person name="Dougan E. K."/>
            <person name="Rhodes N."/>
            <person name="Thang M."/>
            <person name="Chan C."/>
        </authorList>
    </citation>
    <scope>NUCLEOTIDE SEQUENCE</scope>
</reference>
<dbReference type="PANTHER" id="PTHR11254:SF440">
    <property type="entry name" value="E3 UBIQUITIN-PROTEIN LIGASE NEDD-4"/>
    <property type="match status" value="1"/>
</dbReference>
<dbReference type="InterPro" id="IPR035983">
    <property type="entry name" value="Hect_E3_ubiquitin_ligase"/>
</dbReference>
<dbReference type="PROSITE" id="PS50237">
    <property type="entry name" value="HECT"/>
    <property type="match status" value="1"/>
</dbReference>
<evidence type="ECO:0000256" key="1">
    <source>
        <dbReference type="ARBA" id="ARBA00000885"/>
    </source>
</evidence>
<dbReference type="SMART" id="SM00119">
    <property type="entry name" value="HECTc"/>
    <property type="match status" value="1"/>
</dbReference>
<dbReference type="PANTHER" id="PTHR11254">
    <property type="entry name" value="HECT DOMAIN UBIQUITIN-PROTEIN LIGASE"/>
    <property type="match status" value="1"/>
</dbReference>
<evidence type="ECO:0000256" key="5">
    <source>
        <dbReference type="ARBA" id="ARBA00022786"/>
    </source>
</evidence>
<evidence type="ECO:0000313" key="10">
    <source>
        <dbReference type="Proteomes" id="UP000626109"/>
    </source>
</evidence>
<dbReference type="EC" id="2.3.2.26" evidence="3"/>
<comment type="catalytic activity">
    <reaction evidence="1">
        <text>S-ubiquitinyl-[E2 ubiquitin-conjugating enzyme]-L-cysteine + [acceptor protein]-L-lysine = [E2 ubiquitin-conjugating enzyme]-L-cysteine + N(6)-ubiquitinyl-[acceptor protein]-L-lysine.</text>
        <dbReference type="EC" id="2.3.2.26"/>
    </reaction>
</comment>
<evidence type="ECO:0000256" key="2">
    <source>
        <dbReference type="ARBA" id="ARBA00004906"/>
    </source>
</evidence>
<dbReference type="SUPFAM" id="SSF56204">
    <property type="entry name" value="Hect, E3 ligase catalytic domain"/>
    <property type="match status" value="2"/>
</dbReference>
<dbReference type="Gene3D" id="3.30.2160.10">
    <property type="entry name" value="Hect, E3 ligase catalytic domain"/>
    <property type="match status" value="1"/>
</dbReference>
<gene>
    <name evidence="9" type="ORF">PGLA2088_LOCUS48964</name>
</gene>
<keyword evidence="4" id="KW-0808">Transferase</keyword>
<dbReference type="Proteomes" id="UP000626109">
    <property type="component" value="Unassembled WGS sequence"/>
</dbReference>
<evidence type="ECO:0000256" key="6">
    <source>
        <dbReference type="PROSITE-ProRule" id="PRU00104"/>
    </source>
</evidence>
<evidence type="ECO:0000313" key="9">
    <source>
        <dbReference type="EMBL" id="CAE8737906.1"/>
    </source>
</evidence>
<accession>A0A813LU59</accession>
<organism evidence="9 10">
    <name type="scientific">Polarella glacialis</name>
    <name type="common">Dinoflagellate</name>
    <dbReference type="NCBI Taxonomy" id="89957"/>
    <lineage>
        <taxon>Eukaryota</taxon>
        <taxon>Sar</taxon>
        <taxon>Alveolata</taxon>
        <taxon>Dinophyceae</taxon>
        <taxon>Suessiales</taxon>
        <taxon>Suessiaceae</taxon>
        <taxon>Polarella</taxon>
    </lineage>
</organism>
<evidence type="ECO:0000259" key="8">
    <source>
        <dbReference type="PROSITE" id="PS50237"/>
    </source>
</evidence>
<feature type="active site" description="Glycyl thioester intermediate" evidence="6">
    <location>
        <position position="523"/>
    </location>
</feature>
<keyword evidence="5 6" id="KW-0833">Ubl conjugation pathway</keyword>
<feature type="domain" description="HECT" evidence="8">
    <location>
        <begin position="134"/>
        <end position="554"/>
    </location>
</feature>
<dbReference type="Gene3D" id="3.30.2410.10">
    <property type="entry name" value="Hect, E3 ligase catalytic domain"/>
    <property type="match status" value="1"/>
</dbReference>
<evidence type="ECO:0000256" key="4">
    <source>
        <dbReference type="ARBA" id="ARBA00022679"/>
    </source>
</evidence>
<sequence>MLESHLKRPAEEPLHRTLNYTLCRFLTKERDKLDDDYEDDSADEDESPEEVDSRLCSVWLKLAAGGPFRFLLDTYAPILSFELKIAYVRKMFYRIDQEQEDSDPIVLTIARDNVSQGVCRRLGIGLETESDETREAPLRGFLMIEFKKEEGQDQGGLRRNWLELAAKHFVRSDLFMSPTEDATHLGSQAPSADQRGLGGRRWQPAPAKVCSAVQGDWQAQFMLIGSIIGFSLRHGETLPVRFTQSFMRLVLRRPAPLLAADGTSPSQCGPETAHLLAQLKEVDETLAQKLTYISKSSYQDIFGVETLREALQAAGLKQEFVAGDSKDPELTGSTELKPGGMKCQVTEDNKHEFINLLAEFNLTASLTQQADLVRQGLLRVICPGLLVAGRSDDGKEVSADSDERLSQLLKSNDVEEAAQAEVVFLLKHTFSDSEIDRMLGGEAKIDVKQWRSCTKYEGGYDREAMVVQHFWEVVSQMTANECSQLLSFVRGSSALLADGFRNLSFIIRRVAGSPDRLPGAHTCEFSLDLPEYSSKEVLEHKLRRAMAEDTFGQI</sequence>
<evidence type="ECO:0000256" key="3">
    <source>
        <dbReference type="ARBA" id="ARBA00012485"/>
    </source>
</evidence>
<comment type="caution">
    <text evidence="9">The sequence shown here is derived from an EMBL/GenBank/DDBJ whole genome shotgun (WGS) entry which is preliminary data.</text>
</comment>
<dbReference type="InterPro" id="IPR000569">
    <property type="entry name" value="HECT_dom"/>
</dbReference>
<dbReference type="AlphaFoldDB" id="A0A813LU59"/>